<keyword evidence="5 7" id="KW-0472">Membrane</keyword>
<dbReference type="PROSITE" id="PS51257">
    <property type="entry name" value="PROKAR_LIPOPROTEIN"/>
    <property type="match status" value="1"/>
</dbReference>
<feature type="transmembrane region" description="Helical" evidence="7">
    <location>
        <begin position="20"/>
        <end position="41"/>
    </location>
</feature>
<dbReference type="Pfam" id="PF02687">
    <property type="entry name" value="FtsX"/>
    <property type="match status" value="2"/>
</dbReference>
<dbReference type="InterPro" id="IPR050250">
    <property type="entry name" value="Macrolide_Exporter_MacB"/>
</dbReference>
<feature type="domain" description="ABC3 transporter permease C-terminal" evidence="8">
    <location>
        <begin position="321"/>
        <end position="448"/>
    </location>
</feature>
<organism evidence="9 10">
    <name type="scientific">Enorma phocaeensis</name>
    <dbReference type="NCBI Taxonomy" id="1871019"/>
    <lineage>
        <taxon>Bacteria</taxon>
        <taxon>Bacillati</taxon>
        <taxon>Actinomycetota</taxon>
        <taxon>Coriobacteriia</taxon>
        <taxon>Coriobacteriales</taxon>
        <taxon>Coriobacteriaceae</taxon>
        <taxon>Enorma</taxon>
    </lineage>
</organism>
<gene>
    <name evidence="9" type="ORF">QUW28_01085</name>
</gene>
<dbReference type="EMBL" id="JAUDDZ010000001">
    <property type="protein sequence ID" value="MDM8274099.1"/>
    <property type="molecule type" value="Genomic_DNA"/>
</dbReference>
<evidence type="ECO:0000313" key="9">
    <source>
        <dbReference type="EMBL" id="MDM8274099.1"/>
    </source>
</evidence>
<evidence type="ECO:0000256" key="4">
    <source>
        <dbReference type="ARBA" id="ARBA00022989"/>
    </source>
</evidence>
<dbReference type="PANTHER" id="PTHR30572:SF4">
    <property type="entry name" value="ABC TRANSPORTER PERMEASE YTRF"/>
    <property type="match status" value="1"/>
</dbReference>
<reference evidence="10" key="1">
    <citation type="submission" date="2023-06" db="EMBL/GenBank/DDBJ databases">
        <title>Identification and characterization of horizontal gene transfer across gut microbiota members of farm animals based on homology search.</title>
        <authorList>
            <person name="Zeman M."/>
            <person name="Kubasova T."/>
            <person name="Jahodarova E."/>
            <person name="Nykrynova M."/>
            <person name="Rychlik I."/>
        </authorList>
    </citation>
    <scope>NUCLEOTIDE SEQUENCE [LARGE SCALE GENOMIC DNA]</scope>
    <source>
        <strain evidence="10">154_Feed</strain>
    </source>
</reference>
<evidence type="ECO:0000256" key="3">
    <source>
        <dbReference type="ARBA" id="ARBA00022692"/>
    </source>
</evidence>
<dbReference type="Proteomes" id="UP001529421">
    <property type="component" value="Unassembled WGS sequence"/>
</dbReference>
<evidence type="ECO:0000256" key="7">
    <source>
        <dbReference type="SAM" id="Phobius"/>
    </source>
</evidence>
<keyword evidence="3 7" id="KW-0812">Transmembrane</keyword>
<evidence type="ECO:0000256" key="1">
    <source>
        <dbReference type="ARBA" id="ARBA00004651"/>
    </source>
</evidence>
<keyword evidence="10" id="KW-1185">Reference proteome</keyword>
<accession>A0ABT7V6U2</accession>
<keyword evidence="4 7" id="KW-1133">Transmembrane helix</keyword>
<feature type="transmembrane region" description="Helical" evidence="7">
    <location>
        <begin position="315"/>
        <end position="338"/>
    </location>
</feature>
<feature type="domain" description="ABC3 transporter permease C-terminal" evidence="8">
    <location>
        <begin position="844"/>
        <end position="956"/>
    </location>
</feature>
<sequence>MNIFSRFALRSLARNRTRTVVSIFGIALSCALICAVLTSVVSMNTMLFERTAADEGTWQMEAAGLTQDGWNKIASDERVENHTEVVELGAVEMGEDNAADYGSWLFVKTMPQNPAGTKLITTPEITSGRAPEAPGEILLPHYLEGVELAPCGLSSTGTLELGSAVSFQLGERTLQFLGEAGSGYGVDNAGPIVGTSVAGTYFNADDVIEGYEPNLGTIDGTVVGFYRAYGFSSTRAFSGNGAYVYPEQDAVEQALADGSEATCVFSLVTMKNPQDATAFATELAEANDATEGTVTHNSLLRWQGVTGDADIWNTLYMIAAVLAVVIVVAGVSLVYNSFAISVAERTRMFGLLSSLGASKRQLRRSVLTEALLLAVVGIPVGLALGLLGCMIVFHFTGAGLASMFDVDTYGLTVRAVVSPTALALSAALALVTVLVSAWVPAIRASRVSAVDAIRQTKDVRLTRHTRRQLARANRRSKHAGGSVDTRFRGIAARLFGIPGFIAHRNLSRATSKGRVTVAALAVSVALLIVAGIIGNTLGYASGTALNTMDEVDLAVMVDATSAEASDGTLVREDGVVDAAAFQTALAALYEDARDIEGATPLGYHTSYIADVIVPASLVSNTSSQFFGTMLADGSWSGPAYVDFVDDATWRSYIEELGLSVQEFCDPAAPRAVALNQYDYSDGNTYGSYNPLKGTGDIQTFSYVRVEGMYGGGIVSDEAGEPRVWYNAPDGSEEFVPLSEGITDIDAITVGALAEHGPTGVTTHTNTLTLMLPASAIGLAHNMGIGTAGISFGTSGSGEVAAKAQEAFSQIAEAHPELDCAYNNAAQAKAQTRMMSDTIQTFIYCFTAITGLIAVANVFNTLTNSLILRRREFAVLKSIGMGDRAFRRMIAYECASYALRGFAIGFVLSCVVAVLMGNAMQQSFSTFTTSLPWPQVGISAGVVLAVILVSVAYALHRCRVASVVEALREDAI</sequence>
<evidence type="ECO:0000256" key="5">
    <source>
        <dbReference type="ARBA" id="ARBA00023136"/>
    </source>
</evidence>
<keyword evidence="2" id="KW-1003">Cell membrane</keyword>
<evidence type="ECO:0000259" key="8">
    <source>
        <dbReference type="Pfam" id="PF02687"/>
    </source>
</evidence>
<proteinExistence type="inferred from homology"/>
<comment type="similarity">
    <text evidence="6">Belongs to the ABC-4 integral membrane protein family.</text>
</comment>
<comment type="subcellular location">
    <subcellularLocation>
        <location evidence="1">Cell membrane</location>
        <topology evidence="1">Multi-pass membrane protein</topology>
    </subcellularLocation>
</comment>
<evidence type="ECO:0000313" key="10">
    <source>
        <dbReference type="Proteomes" id="UP001529421"/>
    </source>
</evidence>
<feature type="transmembrane region" description="Helical" evidence="7">
    <location>
        <begin position="840"/>
        <end position="861"/>
    </location>
</feature>
<feature type="transmembrane region" description="Helical" evidence="7">
    <location>
        <begin position="415"/>
        <end position="439"/>
    </location>
</feature>
<evidence type="ECO:0000256" key="6">
    <source>
        <dbReference type="ARBA" id="ARBA00038076"/>
    </source>
</evidence>
<dbReference type="InterPro" id="IPR003838">
    <property type="entry name" value="ABC3_permease_C"/>
</dbReference>
<comment type="caution">
    <text evidence="9">The sequence shown here is derived from an EMBL/GenBank/DDBJ whole genome shotgun (WGS) entry which is preliminary data.</text>
</comment>
<reference evidence="9 10" key="2">
    <citation type="submission" date="2023-06" db="EMBL/GenBank/DDBJ databases">
        <authorList>
            <person name="Zeman M."/>
            <person name="Kubasova T."/>
            <person name="Jahodarova E."/>
            <person name="Nykrynova M."/>
            <person name="Rychlik I."/>
        </authorList>
    </citation>
    <scope>NUCLEOTIDE SEQUENCE [LARGE SCALE GENOMIC DNA]</scope>
    <source>
        <strain evidence="9 10">154_Feed</strain>
    </source>
</reference>
<dbReference type="RefSeq" id="WP_289543851.1">
    <property type="nucleotide sequence ID" value="NZ_JAUDDZ010000001.1"/>
</dbReference>
<feature type="transmembrane region" description="Helical" evidence="7">
    <location>
        <begin position="370"/>
        <end position="395"/>
    </location>
</feature>
<feature type="transmembrane region" description="Helical" evidence="7">
    <location>
        <begin position="896"/>
        <end position="915"/>
    </location>
</feature>
<feature type="transmembrane region" description="Helical" evidence="7">
    <location>
        <begin position="935"/>
        <end position="954"/>
    </location>
</feature>
<name>A0ABT7V6U2_9ACTN</name>
<dbReference type="PANTHER" id="PTHR30572">
    <property type="entry name" value="MEMBRANE COMPONENT OF TRANSPORTER-RELATED"/>
    <property type="match status" value="1"/>
</dbReference>
<feature type="transmembrane region" description="Helical" evidence="7">
    <location>
        <begin position="517"/>
        <end position="540"/>
    </location>
</feature>
<protein>
    <submittedName>
        <fullName evidence="9">ABC transporter permease</fullName>
    </submittedName>
</protein>
<evidence type="ECO:0000256" key="2">
    <source>
        <dbReference type="ARBA" id="ARBA00022475"/>
    </source>
</evidence>